<comment type="similarity">
    <text evidence="2">Belongs to the SAM50/omp85 family.</text>
</comment>
<dbReference type="PANTHER" id="PTHR12815">
    <property type="entry name" value="SORTING AND ASSEMBLY MACHINERY SAMM50 PROTEIN FAMILY MEMBER"/>
    <property type="match status" value="1"/>
</dbReference>
<proteinExistence type="inferred from homology"/>
<evidence type="ECO:0000256" key="5">
    <source>
        <dbReference type="ARBA" id="ARBA00023136"/>
    </source>
</evidence>
<sequence>MNNDHQLSPPLTNSSSPRDKEPKEFQEFKKWREERIQRRLKGEYESYVLHLSELINENMDSQVNVSAVRVEGATNTRQSFLASIITPAIPPPSNPSSDKPSTLGDALHAARAISSALNKTDIFSKVEAYIDKPRSALASPTDVDLVFRTKERGRWYVSSSTELGNNEGSASASARIRNVFGGAEVFEANVSTGTKTRRAFRGALTAPLTSDLKTYGELSAYGSERDLTAYASCHEALKGVRAVIRRGTPNIGSHELAYDAVLRHIHRLTSGASLGIRTQAGPSLKSALSHTFVYDTRDDKIAGTHGAYFKLFNEVAGIGGLGGDERARFWKTELEGALSRSVGRGLALGVTAKAGYIQNFASGTTLFSDRFQLGGPTSVRGFKMNGMGPRMGEDSLGGEVYYAGGLSVVSDVPTKEHWPVKLHGWVNAGRLDTVAAGQASTPTLKSLLSQPSISAGLGLIYRFDPIRVEVNFGVPLAMSKGEAGRRGVQVGMGLEFV</sequence>
<feature type="domain" description="Bacterial surface antigen (D15)" evidence="7">
    <location>
        <begin position="178"/>
        <end position="496"/>
    </location>
</feature>
<dbReference type="GO" id="GO:0045040">
    <property type="term" value="P:protein insertion into mitochondrial outer membrane"/>
    <property type="evidence" value="ECO:0007669"/>
    <property type="project" value="TreeGrafter"/>
</dbReference>
<dbReference type="InParanoid" id="A0A409YYZ7"/>
<dbReference type="GO" id="GO:0005741">
    <property type="term" value="C:mitochondrial outer membrane"/>
    <property type="evidence" value="ECO:0007669"/>
    <property type="project" value="UniProtKB-SubCell"/>
</dbReference>
<reference evidence="8 9" key="1">
    <citation type="journal article" date="2018" name="Evol. Lett.">
        <title>Horizontal gene cluster transfer increased hallucinogenic mushroom diversity.</title>
        <authorList>
            <person name="Reynolds H.T."/>
            <person name="Vijayakumar V."/>
            <person name="Gluck-Thaler E."/>
            <person name="Korotkin H.B."/>
            <person name="Matheny P.B."/>
            <person name="Slot J.C."/>
        </authorList>
    </citation>
    <scope>NUCLEOTIDE SEQUENCE [LARGE SCALE GENOMIC DNA]</scope>
    <source>
        <strain evidence="8 9">2629</strain>
    </source>
</reference>
<feature type="compositionally biased region" description="Polar residues" evidence="6">
    <location>
        <begin position="1"/>
        <end position="16"/>
    </location>
</feature>
<name>A0A409YYZ7_9AGAR</name>
<dbReference type="Gene3D" id="2.40.160.50">
    <property type="entry name" value="membrane protein fhac: a member of the omp85/tpsb transporter family"/>
    <property type="match status" value="1"/>
</dbReference>
<keyword evidence="5" id="KW-0472">Membrane</keyword>
<organism evidence="8 9">
    <name type="scientific">Panaeolus cyanescens</name>
    <dbReference type="NCBI Taxonomy" id="181874"/>
    <lineage>
        <taxon>Eukaryota</taxon>
        <taxon>Fungi</taxon>
        <taxon>Dikarya</taxon>
        <taxon>Basidiomycota</taxon>
        <taxon>Agaricomycotina</taxon>
        <taxon>Agaricomycetes</taxon>
        <taxon>Agaricomycetidae</taxon>
        <taxon>Agaricales</taxon>
        <taxon>Agaricineae</taxon>
        <taxon>Galeropsidaceae</taxon>
        <taxon>Panaeolus</taxon>
    </lineage>
</organism>
<keyword evidence="3" id="KW-1134">Transmembrane beta strand</keyword>
<feature type="region of interest" description="Disordered" evidence="6">
    <location>
        <begin position="1"/>
        <end position="25"/>
    </location>
</feature>
<keyword evidence="9" id="KW-1185">Reference proteome</keyword>
<evidence type="ECO:0000313" key="9">
    <source>
        <dbReference type="Proteomes" id="UP000284842"/>
    </source>
</evidence>
<gene>
    <name evidence="8" type="ORF">CVT24_001289</name>
</gene>
<dbReference type="EMBL" id="NHTK01000064">
    <property type="protein sequence ID" value="PPR08247.1"/>
    <property type="molecule type" value="Genomic_DNA"/>
</dbReference>
<dbReference type="InterPro" id="IPR039910">
    <property type="entry name" value="D15-like"/>
</dbReference>
<keyword evidence="4" id="KW-0812">Transmembrane</keyword>
<comment type="subcellular location">
    <subcellularLocation>
        <location evidence="1">Mitochondrion outer membrane</location>
        <topology evidence="1">Multi-pass membrane protein</topology>
    </subcellularLocation>
</comment>
<dbReference type="AlphaFoldDB" id="A0A409YYZ7"/>
<dbReference type="InterPro" id="IPR000184">
    <property type="entry name" value="Bac_surfAg_D15"/>
</dbReference>
<protein>
    <recommendedName>
        <fullName evidence="7">Bacterial surface antigen (D15) domain-containing protein</fullName>
    </recommendedName>
</protein>
<dbReference type="OrthoDB" id="1724197at2759"/>
<evidence type="ECO:0000256" key="2">
    <source>
        <dbReference type="ARBA" id="ARBA00010913"/>
    </source>
</evidence>
<dbReference type="PANTHER" id="PTHR12815:SF18">
    <property type="entry name" value="SORTING AND ASSEMBLY MACHINERY COMPONENT 50 HOMOLOG"/>
    <property type="match status" value="1"/>
</dbReference>
<dbReference type="Pfam" id="PF01103">
    <property type="entry name" value="Omp85"/>
    <property type="match status" value="1"/>
</dbReference>
<accession>A0A409YYZ7</accession>
<evidence type="ECO:0000256" key="6">
    <source>
        <dbReference type="SAM" id="MobiDB-lite"/>
    </source>
</evidence>
<comment type="caution">
    <text evidence="8">The sequence shown here is derived from an EMBL/GenBank/DDBJ whole genome shotgun (WGS) entry which is preliminary data.</text>
</comment>
<evidence type="ECO:0000313" key="8">
    <source>
        <dbReference type="EMBL" id="PPR08247.1"/>
    </source>
</evidence>
<dbReference type="STRING" id="181874.A0A409YYZ7"/>
<evidence type="ECO:0000256" key="3">
    <source>
        <dbReference type="ARBA" id="ARBA00022452"/>
    </source>
</evidence>
<evidence type="ECO:0000259" key="7">
    <source>
        <dbReference type="Pfam" id="PF01103"/>
    </source>
</evidence>
<dbReference type="Proteomes" id="UP000284842">
    <property type="component" value="Unassembled WGS sequence"/>
</dbReference>
<evidence type="ECO:0000256" key="1">
    <source>
        <dbReference type="ARBA" id="ARBA00004374"/>
    </source>
</evidence>
<evidence type="ECO:0000256" key="4">
    <source>
        <dbReference type="ARBA" id="ARBA00022692"/>
    </source>
</evidence>
<dbReference type="FunCoup" id="A0A409YYZ7">
    <property type="interactions" value="409"/>
</dbReference>